<dbReference type="InterPro" id="IPR002575">
    <property type="entry name" value="Aminoglycoside_PTrfase"/>
</dbReference>
<dbReference type="PANTHER" id="PTHR21310">
    <property type="entry name" value="AMINOGLYCOSIDE PHOSPHOTRANSFERASE-RELATED-RELATED"/>
    <property type="match status" value="1"/>
</dbReference>
<dbReference type="EMBL" id="JBHGCJ010000008">
    <property type="protein sequence ID" value="MFG6109819.1"/>
    <property type="molecule type" value="Genomic_DNA"/>
</dbReference>
<evidence type="ECO:0000313" key="2">
    <source>
        <dbReference type="EMBL" id="MFG6109819.1"/>
    </source>
</evidence>
<evidence type="ECO:0000259" key="1">
    <source>
        <dbReference type="Pfam" id="PF01636"/>
    </source>
</evidence>
<accession>A0ABW7D1Z1</accession>
<gene>
    <name evidence="2" type="ORF">ACEU0G_003840</name>
</gene>
<dbReference type="Gene3D" id="1.20.58.840">
    <property type="match status" value="1"/>
</dbReference>
<dbReference type="InterPro" id="IPR011009">
    <property type="entry name" value="Kinase-like_dom_sf"/>
</dbReference>
<proteinExistence type="predicted"/>
<dbReference type="InterPro" id="IPR051678">
    <property type="entry name" value="AGP_Transferase"/>
</dbReference>
<dbReference type="RefSeq" id="WP_259208536.1">
    <property type="nucleotide sequence ID" value="NZ_JBHGCJ010000008.1"/>
</dbReference>
<reference evidence="2 3" key="1">
    <citation type="submission" date="2024-09" db="EMBL/GenBank/DDBJ databases">
        <authorList>
            <consortium name="All-Russian atlas of soil microorganisms"/>
            <consortium name="as a basis for the search for new antimicrobial producers and enzymes with unique properties"/>
            <person name="Sokolova E.A."/>
            <person name="Voronina E.N."/>
        </authorList>
    </citation>
    <scope>NUCLEOTIDE SEQUENCE [LARGE SCALE GENOMIC DNA]</scope>
    <source>
        <strain evidence="2 3">AF-22b-331.1</strain>
    </source>
</reference>
<dbReference type="Gene3D" id="3.30.200.20">
    <property type="entry name" value="Phosphorylase Kinase, domain 1"/>
    <property type="match status" value="1"/>
</dbReference>
<feature type="domain" description="Aminoglycoside phosphotransferase" evidence="1">
    <location>
        <begin position="30"/>
        <end position="280"/>
    </location>
</feature>
<sequence>MLHPQELSSSQIGAVLAQAWGVRATSVVQRPAGADAGATVYQVGAHDGARYWLKCRRYAVEDTVWQVLQHLRGPLGLVEVTAPQPALDGAAAVRADGLQWTLFAYIEGQSGFEAALSQAQWRRLGEVLRQVHEARLPPALAAGLAQPGFDDDTAVERVGAWLRRGDARWPVPDALAAQYLASWRQHRPRIAEVWQRCVALRERLVRQPLRRVLCHGDLHAGNLLLRADGGLSLIDWDDMLLAPRERDLMLVGAAVGGRWGREDPPGFGDGYGPVAVEPARLAYYRHWRILQDVQEFHDLLLEPGAASRPPTQRRQALRYMDEQFAPGNVVDSAARSWAAAVD</sequence>
<dbReference type="Proteomes" id="UP001605261">
    <property type="component" value="Unassembled WGS sequence"/>
</dbReference>
<dbReference type="Gene3D" id="1.10.510.10">
    <property type="entry name" value="Transferase(Phosphotransferase) domain 1"/>
    <property type="match status" value="1"/>
</dbReference>
<protein>
    <submittedName>
        <fullName evidence="2">Phosphotransferase</fullName>
    </submittedName>
</protein>
<dbReference type="Pfam" id="PF01636">
    <property type="entry name" value="APH"/>
    <property type="match status" value="1"/>
</dbReference>
<keyword evidence="3" id="KW-1185">Reference proteome</keyword>
<comment type="caution">
    <text evidence="2">The sequence shown here is derived from an EMBL/GenBank/DDBJ whole genome shotgun (WGS) entry which is preliminary data.</text>
</comment>
<organism evidence="2 3">
    <name type="scientific">Stenotrophomonas nematodicola</name>
    <dbReference type="NCBI Taxonomy" id="2656746"/>
    <lineage>
        <taxon>Bacteria</taxon>
        <taxon>Pseudomonadati</taxon>
        <taxon>Pseudomonadota</taxon>
        <taxon>Gammaproteobacteria</taxon>
        <taxon>Lysobacterales</taxon>
        <taxon>Lysobacteraceae</taxon>
        <taxon>Stenotrophomonas</taxon>
    </lineage>
</organism>
<evidence type="ECO:0000313" key="3">
    <source>
        <dbReference type="Proteomes" id="UP001605261"/>
    </source>
</evidence>
<name>A0ABW7D1Z1_9GAMM</name>
<dbReference type="SUPFAM" id="SSF56112">
    <property type="entry name" value="Protein kinase-like (PK-like)"/>
    <property type="match status" value="1"/>
</dbReference>